<dbReference type="InterPro" id="IPR000504">
    <property type="entry name" value="RRM_dom"/>
</dbReference>
<keyword evidence="5" id="KW-1185">Reference proteome</keyword>
<proteinExistence type="predicted"/>
<dbReference type="SMART" id="SM00360">
    <property type="entry name" value="RRM"/>
    <property type="match status" value="1"/>
</dbReference>
<evidence type="ECO:0000313" key="5">
    <source>
        <dbReference type="Proteomes" id="UP001057375"/>
    </source>
</evidence>
<feature type="compositionally biased region" description="Polar residues" evidence="2">
    <location>
        <begin position="184"/>
        <end position="204"/>
    </location>
</feature>
<evidence type="ECO:0000259" key="3">
    <source>
        <dbReference type="PROSITE" id="PS50102"/>
    </source>
</evidence>
<dbReference type="EMBL" id="BQXS01011157">
    <property type="protein sequence ID" value="GKT36178.1"/>
    <property type="molecule type" value="Genomic_DNA"/>
</dbReference>
<evidence type="ECO:0000256" key="1">
    <source>
        <dbReference type="PROSITE-ProRule" id="PRU00176"/>
    </source>
</evidence>
<dbReference type="InterPro" id="IPR035979">
    <property type="entry name" value="RBD_domain_sf"/>
</dbReference>
<dbReference type="Pfam" id="PF00076">
    <property type="entry name" value="RRM_1"/>
    <property type="match status" value="1"/>
</dbReference>
<dbReference type="CDD" id="cd00590">
    <property type="entry name" value="RRM_SF"/>
    <property type="match status" value="1"/>
</dbReference>
<dbReference type="Proteomes" id="UP001057375">
    <property type="component" value="Unassembled WGS sequence"/>
</dbReference>
<comment type="caution">
    <text evidence="4">The sequence shown here is derived from an EMBL/GenBank/DDBJ whole genome shotgun (WGS) entry which is preliminary data.</text>
</comment>
<feature type="compositionally biased region" description="Basic and acidic residues" evidence="2">
    <location>
        <begin position="277"/>
        <end position="287"/>
    </location>
</feature>
<dbReference type="SUPFAM" id="SSF54928">
    <property type="entry name" value="RNA-binding domain, RBD"/>
    <property type="match status" value="1"/>
</dbReference>
<reference evidence="4" key="1">
    <citation type="submission" date="2022-03" db="EMBL/GenBank/DDBJ databases">
        <title>Draft genome sequence of Aduncisulcus paluster, a free-living microaerophilic Fornicata.</title>
        <authorList>
            <person name="Yuyama I."/>
            <person name="Kume K."/>
            <person name="Tamura T."/>
            <person name="Inagaki Y."/>
            <person name="Hashimoto T."/>
        </authorList>
    </citation>
    <scope>NUCLEOTIDE SEQUENCE</scope>
    <source>
        <strain evidence="4">NY0171</strain>
    </source>
</reference>
<accession>A0ABQ5KWZ0</accession>
<dbReference type="InterPro" id="IPR012677">
    <property type="entry name" value="Nucleotide-bd_a/b_plait_sf"/>
</dbReference>
<protein>
    <recommendedName>
        <fullName evidence="3">RRM domain-containing protein</fullName>
    </recommendedName>
</protein>
<name>A0ABQ5KWZ0_9EUKA</name>
<keyword evidence="1" id="KW-0694">RNA-binding</keyword>
<feature type="domain" description="RRM" evidence="3">
    <location>
        <begin position="1"/>
        <end position="72"/>
    </location>
</feature>
<dbReference type="Gene3D" id="3.30.70.330">
    <property type="match status" value="1"/>
</dbReference>
<evidence type="ECO:0000256" key="2">
    <source>
        <dbReference type="SAM" id="MobiDB-lite"/>
    </source>
</evidence>
<sequence length="328" mass="35287">MIFVHGFAPETTKSDIMAIASKFGTVVRLSKKPKNKYCFIDYATVEQQEAALKGFHGYRLHKQRLGAELAKNPAMQGKILRPSSCDTSSIYQHPSIGGNGGISMSCGSSTHPSVYFPVSSSGVPTKAQFSSYAPALVTQCSSDEYYQYPTSFPPSYTSIKPTGSSSHFSHPHSTQSSIQHIFPPQQVSSQCPAGRTLSSVSSLGQPPPNPSASSQSIDELVIPAFSMPFQGSSGSSPRLSSRSVASISLTPCSSARSSSRIDADVGKESSLGMTPRSARDFTAREVDESREEEDAKCEFLMDSIKSLPLSKQCTIFMNLQSHLETQGL</sequence>
<organism evidence="4 5">
    <name type="scientific">Aduncisulcus paluster</name>
    <dbReference type="NCBI Taxonomy" id="2918883"/>
    <lineage>
        <taxon>Eukaryota</taxon>
        <taxon>Metamonada</taxon>
        <taxon>Carpediemonas-like organisms</taxon>
        <taxon>Aduncisulcus</taxon>
    </lineage>
</organism>
<evidence type="ECO:0000313" key="4">
    <source>
        <dbReference type="EMBL" id="GKT36178.1"/>
    </source>
</evidence>
<dbReference type="PROSITE" id="PS50102">
    <property type="entry name" value="RRM"/>
    <property type="match status" value="1"/>
</dbReference>
<feature type="region of interest" description="Disordered" evidence="2">
    <location>
        <begin position="254"/>
        <end position="292"/>
    </location>
</feature>
<gene>
    <name evidence="4" type="ORF">ADUPG1_009193</name>
</gene>
<feature type="region of interest" description="Disordered" evidence="2">
    <location>
        <begin position="184"/>
        <end position="215"/>
    </location>
</feature>